<dbReference type="GO" id="GO:0003677">
    <property type="term" value="F:DNA binding"/>
    <property type="evidence" value="ECO:0007669"/>
    <property type="project" value="UniProtKB-KW"/>
</dbReference>
<name>A0A2T0MJZ1_9FLAO</name>
<dbReference type="PANTHER" id="PTHR37299:SF1">
    <property type="entry name" value="STAGE 0 SPORULATION PROTEIN A HOMOLOG"/>
    <property type="match status" value="1"/>
</dbReference>
<keyword evidence="3" id="KW-0238">DNA-binding</keyword>
<evidence type="ECO:0000259" key="2">
    <source>
        <dbReference type="PROSITE" id="PS50930"/>
    </source>
</evidence>
<keyword evidence="4" id="KW-1185">Reference proteome</keyword>
<dbReference type="EMBL" id="PVYX01000001">
    <property type="protein sequence ID" value="PRX57891.1"/>
    <property type="molecule type" value="Genomic_DNA"/>
</dbReference>
<dbReference type="GO" id="GO:0000156">
    <property type="term" value="F:phosphorelay response regulator activity"/>
    <property type="evidence" value="ECO:0007669"/>
    <property type="project" value="InterPro"/>
</dbReference>
<feature type="domain" description="HTH LytTR-type" evidence="2">
    <location>
        <begin position="168"/>
        <end position="272"/>
    </location>
</feature>
<accession>A0A2T0MJZ1</accession>
<dbReference type="OrthoDB" id="1118393at2"/>
<feature type="transmembrane region" description="Helical" evidence="1">
    <location>
        <begin position="20"/>
        <end position="39"/>
    </location>
</feature>
<evidence type="ECO:0000256" key="1">
    <source>
        <dbReference type="SAM" id="Phobius"/>
    </source>
</evidence>
<reference evidence="3 4" key="1">
    <citation type="submission" date="2018-03" db="EMBL/GenBank/DDBJ databases">
        <title>Genomic Encyclopedia of Archaeal and Bacterial Type Strains, Phase II (KMG-II): from individual species to whole genera.</title>
        <authorList>
            <person name="Goeker M."/>
        </authorList>
    </citation>
    <scope>NUCLEOTIDE SEQUENCE [LARGE SCALE GENOMIC DNA]</scope>
    <source>
        <strain evidence="3 4">DSM 25027</strain>
    </source>
</reference>
<feature type="transmembrane region" description="Helical" evidence="1">
    <location>
        <begin position="51"/>
        <end position="67"/>
    </location>
</feature>
<dbReference type="PANTHER" id="PTHR37299">
    <property type="entry name" value="TRANSCRIPTIONAL REGULATOR-RELATED"/>
    <property type="match status" value="1"/>
</dbReference>
<dbReference type="SMART" id="SM00850">
    <property type="entry name" value="LytTR"/>
    <property type="match status" value="1"/>
</dbReference>
<keyword evidence="1" id="KW-0472">Membrane</keyword>
<keyword evidence="1" id="KW-0812">Transmembrane</keyword>
<dbReference type="InterPro" id="IPR007492">
    <property type="entry name" value="LytTR_DNA-bd_dom"/>
</dbReference>
<dbReference type="AlphaFoldDB" id="A0A2T0MJZ1"/>
<sequence length="272" mass="32147">MIKFLNKTTPFNFSYKNQLVVALVLGSILALIMIFLGPFDTDRFQSNYKHLILGGFGLVFSICYFIYSRVETLSYRYFNNKWTIKHEALSFICLVIFVSIPIHLYNQVFLNDFFIQDLGVKEYVQHGIWFFRSSMIPIMLVLLPFFIYFRNKFGELHTPEPLKEIELFGTNKGERIKIQKHKLLFVKSSENYVEIFYEKDNRVQHTIFRNTLASINEQAPFLQYCHRSYLVNTSSVKQIKGNSQNARIEFNYDLEIPLSNTYYKHIKSSLLV</sequence>
<dbReference type="InterPro" id="IPR046947">
    <property type="entry name" value="LytR-like"/>
</dbReference>
<evidence type="ECO:0000313" key="3">
    <source>
        <dbReference type="EMBL" id="PRX57891.1"/>
    </source>
</evidence>
<proteinExistence type="predicted"/>
<dbReference type="Pfam" id="PF04397">
    <property type="entry name" value="LytTR"/>
    <property type="match status" value="1"/>
</dbReference>
<keyword evidence="1" id="KW-1133">Transmembrane helix</keyword>
<feature type="transmembrane region" description="Helical" evidence="1">
    <location>
        <begin position="128"/>
        <end position="149"/>
    </location>
</feature>
<evidence type="ECO:0000313" key="4">
    <source>
        <dbReference type="Proteomes" id="UP000237640"/>
    </source>
</evidence>
<organism evidence="3 4">
    <name type="scientific">Flagellimonas meridianipacifica</name>
    <dbReference type="NCBI Taxonomy" id="1080225"/>
    <lineage>
        <taxon>Bacteria</taxon>
        <taxon>Pseudomonadati</taxon>
        <taxon>Bacteroidota</taxon>
        <taxon>Flavobacteriia</taxon>
        <taxon>Flavobacteriales</taxon>
        <taxon>Flavobacteriaceae</taxon>
        <taxon>Flagellimonas</taxon>
    </lineage>
</organism>
<dbReference type="PROSITE" id="PS50930">
    <property type="entry name" value="HTH_LYTTR"/>
    <property type="match status" value="1"/>
</dbReference>
<dbReference type="Proteomes" id="UP000237640">
    <property type="component" value="Unassembled WGS sequence"/>
</dbReference>
<gene>
    <name evidence="3" type="ORF">CLV81_1905</name>
</gene>
<comment type="caution">
    <text evidence="3">The sequence shown here is derived from an EMBL/GenBank/DDBJ whole genome shotgun (WGS) entry which is preliminary data.</text>
</comment>
<protein>
    <submittedName>
        <fullName evidence="3">LytTr DNA-binding domain-containing protein</fullName>
    </submittedName>
</protein>
<feature type="transmembrane region" description="Helical" evidence="1">
    <location>
        <begin position="88"/>
        <end position="108"/>
    </location>
</feature>
<dbReference type="RefSeq" id="WP_106144751.1">
    <property type="nucleotide sequence ID" value="NZ_PVYX01000001.1"/>
</dbReference>
<dbReference type="Gene3D" id="2.40.50.1020">
    <property type="entry name" value="LytTr DNA-binding domain"/>
    <property type="match status" value="1"/>
</dbReference>